<dbReference type="EMBL" id="DS231879">
    <property type="protein sequence ID" value="EDS42435.1"/>
    <property type="molecule type" value="Genomic_DNA"/>
</dbReference>
<name>B0WBJ6_CULQU</name>
<organism>
    <name type="scientific">Culex quinquefasciatus</name>
    <name type="common">Southern house mosquito</name>
    <name type="synonym">Culex pungens</name>
    <dbReference type="NCBI Taxonomy" id="7176"/>
    <lineage>
        <taxon>Eukaryota</taxon>
        <taxon>Metazoa</taxon>
        <taxon>Ecdysozoa</taxon>
        <taxon>Arthropoda</taxon>
        <taxon>Hexapoda</taxon>
        <taxon>Insecta</taxon>
        <taxon>Pterygota</taxon>
        <taxon>Neoptera</taxon>
        <taxon>Endopterygota</taxon>
        <taxon>Diptera</taxon>
        <taxon>Nematocera</taxon>
        <taxon>Culicoidea</taxon>
        <taxon>Culicidae</taxon>
        <taxon>Culicinae</taxon>
        <taxon>Culicini</taxon>
        <taxon>Culex</taxon>
        <taxon>Culex</taxon>
    </lineage>
</organism>
<dbReference type="SUPFAM" id="SSF48065">
    <property type="entry name" value="DBL homology domain (DH-domain)"/>
    <property type="match status" value="1"/>
</dbReference>
<dbReference type="GO" id="GO:0005085">
    <property type="term" value="F:guanyl-nucleotide exchange factor activity"/>
    <property type="evidence" value="ECO:0007669"/>
    <property type="project" value="InterPro"/>
</dbReference>
<dbReference type="SUPFAM" id="SSF50729">
    <property type="entry name" value="PH domain-like"/>
    <property type="match status" value="1"/>
</dbReference>
<evidence type="ECO:0000313" key="3">
    <source>
        <dbReference type="EMBL" id="EDS42435.1"/>
    </source>
</evidence>
<accession>B0WBJ6</accession>
<dbReference type="Pfam" id="PF00621">
    <property type="entry name" value="RhoGEF"/>
    <property type="match status" value="1"/>
</dbReference>
<sequence>MCSILQQLPDDHRRKFLYQLISREQHFVTAINFGIDRFVNPLRERKDLISPNDHKTLFQNIDELSRISEDILEQIIQDETEPQIHFASRVYVSKCTALCAAYKKYCNGLKKADCVLVNKSRNSSCDFMSFITEPPVPRKRPDLTTFIHRPLQHFREILKLVQMIASNCRVDSEEHNNFNSIINELQAAYREITVGGGLMEPIGEGRPLLTLQDLEARMVFTKCKPFQLASHGRQWIFGGDLSRVEGRSVKPYWTLLFSDILLFAKVSRDRVLFITEEPIALTNITDSCFNIRKKNTEFRITIDPNGRQIESPTVHCAPDLTRTPKRNSKKRYIVLRAPSAELKAVWQNLLTRQIFLVNATLGSTPLSSPLDSPDILQTLVPIGDIGTTAASMTSVKIPSLDSIHLKNQQVCSSLGLASSYSSVSSLQNNLPVNSVSSTNTTLGYSTKKYTSLSSAARSITLENRSYRSLSTVPGSISELPELALNNGTNYDFHKSQPTTQIDDVNSNYLPKVPNNPTESSSEDTSSEQPAKQVQSTRERILNSFSRGSRDNMRSVVEFSLSSVGRSFIDSAEDSEDNHSLSGDYVNTPDTPPPNVSPSSSHRNSETFSNDFKTSSAPSAAVSPIEDDCSKYLLASGYGGSWDLLELDLDFHQVNCDPSFGNDVTETEFMGDDEDPFGMLPSQPTPPNLLDLYNEIWAGCALLLEEQQQQQVTENV</sequence>
<dbReference type="GO" id="GO:0005886">
    <property type="term" value="C:plasma membrane"/>
    <property type="evidence" value="ECO:0007669"/>
    <property type="project" value="TreeGrafter"/>
</dbReference>
<dbReference type="PANTHER" id="PTHR46848">
    <property type="entry name" value="REGULATOR OF G-PROTEIN SIGNALING 3"/>
    <property type="match status" value="1"/>
</dbReference>
<protein>
    <recommendedName>
        <fullName evidence="2">DH domain-containing protein</fullName>
    </recommendedName>
</protein>
<dbReference type="InterPro" id="IPR011993">
    <property type="entry name" value="PH-like_dom_sf"/>
</dbReference>
<reference evidence="3" key="1">
    <citation type="submission" date="2007-03" db="EMBL/GenBank/DDBJ databases">
        <title>Annotation of Culex pipiens quinquefasciatus.</title>
        <authorList>
            <consortium name="The Broad Institute Genome Sequencing Platform"/>
            <person name="Atkinson P.W."/>
            <person name="Hemingway J."/>
            <person name="Christensen B.M."/>
            <person name="Higgs S."/>
            <person name="Kodira C."/>
            <person name="Hannick L."/>
            <person name="Megy K."/>
            <person name="O'Leary S."/>
            <person name="Pearson M."/>
            <person name="Haas B.J."/>
            <person name="Mauceli E."/>
            <person name="Wortman J.R."/>
            <person name="Lee N.H."/>
            <person name="Guigo R."/>
            <person name="Stanke M."/>
            <person name="Alvarado L."/>
            <person name="Amedeo P."/>
            <person name="Antoine C.H."/>
            <person name="Arensburger P."/>
            <person name="Bidwell S.L."/>
            <person name="Crawford M."/>
            <person name="Camaro F."/>
            <person name="Devon K."/>
            <person name="Engels R."/>
            <person name="Hammond M."/>
            <person name="Howarth C."/>
            <person name="Koehrsen M."/>
            <person name="Lawson D."/>
            <person name="Montgomery P."/>
            <person name="Nene V."/>
            <person name="Nusbaum C."/>
            <person name="Puiu D."/>
            <person name="Romero-Severson J."/>
            <person name="Severson D.W."/>
            <person name="Shumway M."/>
            <person name="Sisk P."/>
            <person name="Stolte C."/>
            <person name="Zeng Q."/>
            <person name="Eisenstadt E."/>
            <person name="Fraser-Liggett C."/>
            <person name="Strausberg R."/>
            <person name="Galagan J."/>
            <person name="Birren B."/>
            <person name="Collins F.H."/>
        </authorList>
    </citation>
    <scope>NUCLEOTIDE SEQUENCE [LARGE SCALE GENOMIC DNA]</scope>
    <source>
        <strain evidence="3">JHB</strain>
    </source>
</reference>
<evidence type="ECO:0000313" key="4">
    <source>
        <dbReference type="EnsemblMetazoa" id="CPIJ004494-PA"/>
    </source>
</evidence>
<dbReference type="eggNOG" id="KOG3522">
    <property type="taxonomic scope" value="Eukaryota"/>
</dbReference>
<dbReference type="HOGENOM" id="CLU_014027_0_0_1"/>
<dbReference type="Gene3D" id="1.20.900.10">
    <property type="entry name" value="Dbl homology (DH) domain"/>
    <property type="match status" value="1"/>
</dbReference>
<keyword evidence="5" id="KW-1185">Reference proteome</keyword>
<dbReference type="InterPro" id="IPR035899">
    <property type="entry name" value="DBL_dom_sf"/>
</dbReference>
<evidence type="ECO:0000256" key="1">
    <source>
        <dbReference type="SAM" id="MobiDB-lite"/>
    </source>
</evidence>
<feature type="compositionally biased region" description="Polar residues" evidence="1">
    <location>
        <begin position="596"/>
        <end position="617"/>
    </location>
</feature>
<dbReference type="AlphaFoldDB" id="B0WBJ6"/>
<dbReference type="VEuPathDB" id="VectorBase:CPIJ004494"/>
<proteinExistence type="predicted"/>
<dbReference type="Gene3D" id="2.30.29.30">
    <property type="entry name" value="Pleckstrin-homology domain (PH domain)/Phosphotyrosine-binding domain (PTB)"/>
    <property type="match status" value="1"/>
</dbReference>
<feature type="region of interest" description="Disordered" evidence="1">
    <location>
        <begin position="490"/>
        <end position="546"/>
    </location>
</feature>
<evidence type="ECO:0000259" key="2">
    <source>
        <dbReference type="PROSITE" id="PS50010"/>
    </source>
</evidence>
<feature type="compositionally biased region" description="Polar residues" evidence="1">
    <location>
        <begin position="490"/>
        <end position="508"/>
    </location>
</feature>
<evidence type="ECO:0000313" key="5">
    <source>
        <dbReference type="Proteomes" id="UP000002320"/>
    </source>
</evidence>
<dbReference type="PROSITE" id="PS50010">
    <property type="entry name" value="DH_2"/>
    <property type="match status" value="1"/>
</dbReference>
<dbReference type="Proteomes" id="UP000002320">
    <property type="component" value="Unassembled WGS sequence"/>
</dbReference>
<reference evidence="4" key="2">
    <citation type="submission" date="2020-05" db="UniProtKB">
        <authorList>
            <consortium name="EnsemblMetazoa"/>
        </authorList>
    </citation>
    <scope>IDENTIFICATION</scope>
    <source>
        <strain evidence="4">JHB</strain>
    </source>
</reference>
<dbReference type="OMA" id="ETEFMGD"/>
<gene>
    <name evidence="4" type="primary">6035973</name>
    <name evidence="3" type="ORF">CpipJ_CPIJ004494</name>
</gene>
<dbReference type="PANTHER" id="PTHR46848:SF1">
    <property type="entry name" value="REGULATOR OF G-PROTEIN SIGNALING 3"/>
    <property type="match status" value="1"/>
</dbReference>
<dbReference type="OrthoDB" id="410721at2759"/>
<dbReference type="InParanoid" id="B0WBJ6"/>
<dbReference type="STRING" id="7176.B0WBJ6"/>
<dbReference type="InterPro" id="IPR000219">
    <property type="entry name" value="DH_dom"/>
</dbReference>
<feature type="domain" description="DH" evidence="2">
    <location>
        <begin position="12"/>
        <end position="195"/>
    </location>
</feature>
<dbReference type="VEuPathDB" id="VectorBase:CQUJHB014281"/>
<feature type="region of interest" description="Disordered" evidence="1">
    <location>
        <begin position="571"/>
        <end position="621"/>
    </location>
</feature>
<dbReference type="KEGG" id="cqu:CpipJ_CPIJ004494"/>
<dbReference type="EnsemblMetazoa" id="CPIJ004494-RA">
    <property type="protein sequence ID" value="CPIJ004494-PA"/>
    <property type="gene ID" value="CPIJ004494"/>
</dbReference>
<dbReference type="GO" id="GO:0005634">
    <property type="term" value="C:nucleus"/>
    <property type="evidence" value="ECO:0007669"/>
    <property type="project" value="TreeGrafter"/>
</dbReference>